<feature type="domain" description="HYR" evidence="2">
    <location>
        <begin position="900"/>
        <end position="983"/>
    </location>
</feature>
<feature type="domain" description="HYR" evidence="2">
    <location>
        <begin position="1850"/>
        <end position="1932"/>
    </location>
</feature>
<feature type="domain" description="HYR" evidence="2">
    <location>
        <begin position="2905"/>
        <end position="2983"/>
    </location>
</feature>
<dbReference type="PROSITE" id="PS50825">
    <property type="entry name" value="HYR"/>
    <property type="match status" value="24"/>
</dbReference>
<feature type="domain" description="HYR" evidence="2">
    <location>
        <begin position="1146"/>
        <end position="1226"/>
    </location>
</feature>
<feature type="domain" description="HYR" evidence="2">
    <location>
        <begin position="1933"/>
        <end position="2014"/>
    </location>
</feature>
<evidence type="ECO:0000256" key="1">
    <source>
        <dbReference type="ARBA" id="ARBA00022737"/>
    </source>
</evidence>
<dbReference type="EMBL" id="FPAS01000002">
    <property type="protein sequence ID" value="SFT63392.1"/>
    <property type="molecule type" value="Genomic_DNA"/>
</dbReference>
<sequence>MKIFNKIFTLLFLLTSFYHYSLATDYFWVGGSGDWSDLTHWATTSGGTTTHFIPPSPTDDVYFDANSGFVAGDATVTTSSSIYCRNMVWDGAPHSPNFLESLAEDFLIYGSLTLQADMYFEAKAYFTGSNPATITCNGNYIEGAVLIEKGGTSLTLLDDLTVTYDNGTAAYAVTGDINHISGTFDLNGFDVYAANYWTWNNNTRHLDMENSTFFIRHSESGYVGSGFHYPEPSNSENWSFSLYGSGITVNAANSMIDIDGGRHPLYVYGLDDTLKFHNVRLRKRYSNTSFYSYVVNCTFHRVTSDEGFNDFRAYSPCVIDSVEFNTEDDAWYGTTSAYNNRLYGSSAVFKTVIFNGIGNTPAVTANEIAGGNNTIGHVEFRNYDGLISAGSNTIGYAEFFDHGYITGNNNSLDTMVFSPGYSYRFGTNINTTINDAIYGNGNPCYLTEFLNVNTSNTSTLTVNTGTQLVLDYVRIRGLIAAGSDAPFQINEHSLDLGNNTNINFDAYNPGAPLEGIGPDSIVCPSIFPYTLDASGMVGNLYTTYFWYDGTSEITNEVTQPGTYWVSADYGRGCLLTDSVTLINAFDISFESHEPVCDLSNPDGSVVANVTGSTGPFTYSWNANPVQTDDTLVNVGAGTYVLTVTDDIGCVYQDSTTLVGPTTGTSLAINIPSGKVFDDCGTGTGSARAVVGGGSPDYQFTWNTTPVTSGNEVYNLTAGTYTAYVTDSLGCIDSASVTINSVAVSGYSASINVVDPSGCDTVGFASLNVSGGSSPFDYEWSHDSTVTLSTANDIPIGNHYVNIIDNQNCLLNVPFDVESGDLTAPVATGCLNDTVISTEPGMCEAVFTWTPPTYADDCFLKSVVASHQPGHVFKLGSTTVSYIATDYAGNIDTCSFVVTVEDQEAPMFTACPTNRTLTATIGNCLASVNWAPPIASDNCSGVVSVVGDFSPGDAFPVGATTVTYVATDAAGNTDTCRFNIYVKANPSNFYFISTVGNTSTGFTSNQECVRSLTLGTPQISNLCGNYWLIPGAYLPGGTYDFPIGQTDIEFAYTNGADTIVNAFYVLINDNYNPTFTDFPPYLYETADTCGGANVTWTEPVPFDACGIDTMYSTHQSGDFFPLGNTYVYYTVIDVNGRSYSRNFRIHVSDPYPVISNCPSNIVVNADTCGGAIVQWVEPTVEDNCLASFTSNYSPGDVFPFGSTQVTYTATDVSGYVRTCNFWVTVNQVAVQITNSCPSDIVVNLDSTVCDTALFWTEPTFNHPCGFDTIYQTHTPGDVFAPGNYTVEYEAVTFDGLTKTCSFNITVNKSTNLVDVVDCQPYATLTYQVDTAAMCGEVYAAWVEPSFITSFCSNPLDTVVFTSTIENNDTIPLGFYYVNYEARDEFGNALANCNFYVNVVDTISGVQKDICPTQPVINYVDISVNCDSAAIQFDEPMFSAQGCLNDFDTVVGNYYPGDLLPTGTHYIYYEARDGLGFPLSTCSFELQVIDTSTYLEVTCPETTYDYLTGYFSYEIIGDTSICGGIVDWDMPVFTPHGCMAEVDTIVGNYYPGDTLGFGLKYIEYYALDAAGNVLGSCSFQTNVFYDIDDVFILPMDTVLITNSGSCTVDFMWDPPQVIEACQIHNGNSYYWVNNYSTNWMSNGLSPFNYLSPQSFPIGSYSIDYWLYMNGHYVIYTFNIEVIEGTAPTFNSTCPSDTVTLYAQNNICDGIATWTNPTAVNSNCSGSSSSNITLTSNYYSGDLVPVGYNDVVYTATNASGASSTCEFVAHVIDVQAPMFTNCPLDKVVYTTDSTCSKVVTWKKPGVFDNCPSPTVTSTHNSGDEFPLGVTEVKYFVVDDAGQMDSCIFTVTVIDNVSPVIENCPSDIIVNATTGNCGTNVTWTAPTASDNCSISSFVSSHAPGSFFPVGNTTVTYTAIDGSGVTTQCSFVVTVQDVEAPTFVGCPSDITVNTNYNLCTAIVGWTPPTVSDNCGGNVVVTSTHVPGSAFNLGTTQVVYYVQDANGNQDSCSFNVTVQDVTAPQITGCPNNIVVSASAGQCSADVTWMAPLVFDNCAGANMLSSHNSGDTFNVGTTTVTYTATDAQGLVSTCSFTVTVLDDQAPELTCPSDIVVDVIANCDTNVVWTAPTATDNCGLDGNVVASHTSGDVFSVGTTQVSYTFTDLSGNSSTCTFNVTVNDASVPEIVCPADITVSSDPSECGAIVTWTAPVTYDNCNVATVTSNYDSGDFFGVGTTTVTYTVTDVNGLTTNCSFTVTVEDQEAPSLLNCPTDITVNNTYNLCATNVVWTAPVGLDNCSSTTITSTHNPGDEFEIGTTLVTYYVEDAAGNVDSCSFNVIVEDTQAPQISACPGNITVNADSTICGAEVTWVLPVALDNCAGVTLTSNYNSGDVFPVGTTTVTYTATDVTGLTATCSFNVTVVDVMAPVLTACPSDIHLTLGNACDVVATWTEPSVMDNCAGVTLTSTYSSGDSFGVGITTVTYTATDASGNQTTCSFNVVVTDDSAPVINACPTNITTGNDAGSCNASVTWTVPTATDNCGTPTMTSTHNPGDIFPIGTTTVTYTFTDVNGLSSTCSFTVTVEDTEAPSVLNCPSDIVVASAYNTCSANVSWIAPTAGDNCSGVSALTSSHAPGNNFPVGVTTVYYYVSDAAGNQDTCSFTVTVLDNEAPHFTICPNDIVVNAGATACEKQVSWTLPIAADNCSGVIVTSTHNSGATFPVGTTVVTYTATDASGNTATCVFNVTVEDNTAPIISGCPSNITVSNDANDCGAVVTWTAPSAADNCNLASFTSTHNSGAFFPIGSTVVTYTAVDNNGLSSTCSFTVTVTDNDVPFFTACPSDIVVNSDLSSCSAQATWTAPILNDNCPTSATIVSTHTPGSIFPLGTTTVTYTVTDASGNIATCSFNVTVQDATAPEITACPSNLTVFTDPGSCDATVYWISPIAIDNCSGVTLSSNYPNGSVLPLGTTTITYTATDAVGLTSTCSFNVTVVDNQAPVFDDCPADIVVDNDSALCEAIVTWTTPTATDNCGNVTVSSNYQSGDVFPVGTSLVTYTAVDENGLSSTCSFTVTVEDREAPLITDCPKDIFVDANLDSCGTTVTWTIPSGTDNCGLSSVSSNYSPGDFFEIGNYEVVYTFTDVHGNTETCIFYVEVAGDENNCFKGAQINVPEAFTPDGDGVNDVLVIEGIEDYPDNRIVIFNRWGTEVYEMVAYQNDWDGTVNKGSQMVGEDLPTGTYFYVLYTGDVEAGIVKGFIYLQR</sequence>
<proteinExistence type="predicted"/>
<feature type="domain" description="HYR" evidence="2">
    <location>
        <begin position="1227"/>
        <end position="1307"/>
    </location>
</feature>
<organism evidence="3 4">
    <name type="scientific">Lishizhenia tianjinensis</name>
    <dbReference type="NCBI Taxonomy" id="477690"/>
    <lineage>
        <taxon>Bacteria</taxon>
        <taxon>Pseudomonadati</taxon>
        <taxon>Bacteroidota</taxon>
        <taxon>Flavobacteriia</taxon>
        <taxon>Flavobacteriales</taxon>
        <taxon>Crocinitomicaceae</taxon>
        <taxon>Lishizhenia</taxon>
    </lineage>
</organism>
<evidence type="ECO:0000313" key="4">
    <source>
        <dbReference type="Proteomes" id="UP000236454"/>
    </source>
</evidence>
<feature type="domain" description="HYR" evidence="2">
    <location>
        <begin position="819"/>
        <end position="899"/>
    </location>
</feature>
<feature type="domain" description="HYR" evidence="2">
    <location>
        <begin position="2094"/>
        <end position="2175"/>
    </location>
</feature>
<dbReference type="Gene3D" id="2.60.40.10">
    <property type="entry name" value="Immunoglobulins"/>
    <property type="match status" value="4"/>
</dbReference>
<feature type="domain" description="HYR" evidence="2">
    <location>
        <begin position="2418"/>
        <end position="2495"/>
    </location>
</feature>
<reference evidence="3 4" key="1">
    <citation type="submission" date="2016-10" db="EMBL/GenBank/DDBJ databases">
        <authorList>
            <person name="de Groot N.N."/>
        </authorList>
    </citation>
    <scope>NUCLEOTIDE SEQUENCE [LARGE SCALE GENOMIC DNA]</scope>
    <source>
        <strain evidence="3 4">CGMCC 1.7005</strain>
    </source>
</reference>
<feature type="domain" description="HYR" evidence="2">
    <location>
        <begin position="2984"/>
        <end position="3066"/>
    </location>
</feature>
<dbReference type="Pfam" id="PF13585">
    <property type="entry name" value="CHU_C"/>
    <property type="match status" value="1"/>
</dbReference>
<feature type="domain" description="HYR" evidence="2">
    <location>
        <begin position="1681"/>
        <end position="1770"/>
    </location>
</feature>
<feature type="domain" description="HYR" evidence="2">
    <location>
        <begin position="2496"/>
        <end position="2578"/>
    </location>
</feature>
<feature type="domain" description="HYR" evidence="2">
    <location>
        <begin position="2015"/>
        <end position="2093"/>
    </location>
</feature>
<dbReference type="NCBIfam" id="TIGR04131">
    <property type="entry name" value="Bac_Flav_CTERM"/>
    <property type="match status" value="1"/>
</dbReference>
<protein>
    <submittedName>
        <fullName evidence="3">Gliding motility-associated C-terminal domain-containing protein</fullName>
    </submittedName>
</protein>
<dbReference type="RefSeq" id="WP_090247698.1">
    <property type="nucleotide sequence ID" value="NZ_FPAS01000002.1"/>
</dbReference>
<feature type="domain" description="HYR" evidence="2">
    <location>
        <begin position="1771"/>
        <end position="1849"/>
    </location>
</feature>
<dbReference type="PANTHER" id="PTHR24273">
    <property type="entry name" value="FI04643P-RELATED"/>
    <property type="match status" value="1"/>
</dbReference>
<dbReference type="Proteomes" id="UP000236454">
    <property type="component" value="Unassembled WGS sequence"/>
</dbReference>
<dbReference type="InterPro" id="IPR026341">
    <property type="entry name" value="T9SS_type_B"/>
</dbReference>
<accession>A0A1I6ZL99</accession>
<feature type="domain" description="HYR" evidence="2">
    <location>
        <begin position="2821"/>
        <end position="2904"/>
    </location>
</feature>
<dbReference type="PANTHER" id="PTHR24273:SF32">
    <property type="entry name" value="HYALIN"/>
    <property type="match status" value="1"/>
</dbReference>
<dbReference type="OrthoDB" id="599464at2"/>
<feature type="domain" description="HYR" evidence="2">
    <location>
        <begin position="1495"/>
        <end position="1583"/>
    </location>
</feature>
<feature type="domain" description="HYR" evidence="2">
    <location>
        <begin position="1398"/>
        <end position="1488"/>
    </location>
</feature>
<feature type="domain" description="HYR" evidence="2">
    <location>
        <begin position="2659"/>
        <end position="2741"/>
    </location>
</feature>
<feature type="domain" description="HYR" evidence="2">
    <location>
        <begin position="2256"/>
        <end position="2334"/>
    </location>
</feature>
<dbReference type="Pfam" id="PF02494">
    <property type="entry name" value="HYR"/>
    <property type="match status" value="22"/>
</dbReference>
<feature type="domain" description="HYR" evidence="2">
    <location>
        <begin position="2176"/>
        <end position="2255"/>
    </location>
</feature>
<evidence type="ECO:0000259" key="2">
    <source>
        <dbReference type="PROSITE" id="PS50825"/>
    </source>
</evidence>
<feature type="domain" description="HYR" evidence="2">
    <location>
        <begin position="2579"/>
        <end position="2658"/>
    </location>
</feature>
<dbReference type="InterPro" id="IPR013783">
    <property type="entry name" value="Ig-like_fold"/>
</dbReference>
<dbReference type="InterPro" id="IPR003410">
    <property type="entry name" value="HYR_dom"/>
</dbReference>
<feature type="domain" description="HYR" evidence="2">
    <location>
        <begin position="2335"/>
        <end position="2417"/>
    </location>
</feature>
<evidence type="ECO:0000313" key="3">
    <source>
        <dbReference type="EMBL" id="SFT63392.1"/>
    </source>
</evidence>
<name>A0A1I6ZL99_9FLAO</name>
<feature type="domain" description="HYR" evidence="2">
    <location>
        <begin position="2742"/>
        <end position="2820"/>
    </location>
</feature>
<feature type="domain" description="HYR" evidence="2">
    <location>
        <begin position="3067"/>
        <end position="3147"/>
    </location>
</feature>
<gene>
    <name evidence="3" type="ORF">SAMN05216474_1451</name>
</gene>
<keyword evidence="4" id="KW-1185">Reference proteome</keyword>
<keyword evidence="1" id="KW-0677">Repeat</keyword>
<dbReference type="STRING" id="477690.SAMN05216474_1451"/>